<comment type="caution">
    <text evidence="1">The sequence shown here is derived from an EMBL/GenBank/DDBJ whole genome shotgun (WGS) entry which is preliminary data.</text>
</comment>
<dbReference type="Proteomes" id="UP001177140">
    <property type="component" value="Unassembled WGS sequence"/>
</dbReference>
<keyword evidence="2" id="KW-1185">Reference proteome</keyword>
<dbReference type="EMBL" id="JAJJMA010163590">
    <property type="protein sequence ID" value="MCL7036032.1"/>
    <property type="molecule type" value="Genomic_DNA"/>
</dbReference>
<reference evidence="1" key="1">
    <citation type="submission" date="2022-03" db="EMBL/GenBank/DDBJ databases">
        <title>A functionally conserved STORR gene fusion in Papaver species that diverged 16.8 million years ago.</title>
        <authorList>
            <person name="Catania T."/>
        </authorList>
    </citation>
    <scope>NUCLEOTIDE SEQUENCE</scope>
    <source>
        <strain evidence="1">S-191538</strain>
    </source>
</reference>
<sequence length="212" mass="24654">MKAILKNHSDFSVDEKIETLIKFHKDTCANVFLKLYPSTGGGGDARQDLQILKDFERVLVEIQLEYRKTYLEGSYHQFTSMLEFLKSPDAASYPEDFKMTLEKLGCVEDKGYLYHNDEERLETFQKLGVDMCQYQDDSVGYEQYFNGQPTQAEILEHYKLLEKEATRTSDKVAQLIEDAQPTNRYLQDIERHVVFMEMALTTGTLFLRTISL</sequence>
<gene>
    <name evidence="1" type="ORF">MKW94_026122</name>
</gene>
<proteinExistence type="predicted"/>
<dbReference type="AlphaFoldDB" id="A0AA41V8A0"/>
<evidence type="ECO:0000313" key="2">
    <source>
        <dbReference type="Proteomes" id="UP001177140"/>
    </source>
</evidence>
<protein>
    <submittedName>
        <fullName evidence="1">Uncharacterized protein</fullName>
    </submittedName>
</protein>
<organism evidence="1 2">
    <name type="scientific">Papaver nudicaule</name>
    <name type="common">Iceland poppy</name>
    <dbReference type="NCBI Taxonomy" id="74823"/>
    <lineage>
        <taxon>Eukaryota</taxon>
        <taxon>Viridiplantae</taxon>
        <taxon>Streptophyta</taxon>
        <taxon>Embryophyta</taxon>
        <taxon>Tracheophyta</taxon>
        <taxon>Spermatophyta</taxon>
        <taxon>Magnoliopsida</taxon>
        <taxon>Ranunculales</taxon>
        <taxon>Papaveraceae</taxon>
        <taxon>Papaveroideae</taxon>
        <taxon>Papaver</taxon>
    </lineage>
</organism>
<accession>A0AA41V8A0</accession>
<evidence type="ECO:0000313" key="1">
    <source>
        <dbReference type="EMBL" id="MCL7036032.1"/>
    </source>
</evidence>
<name>A0AA41V8A0_PAPNU</name>